<reference evidence="1 2" key="1">
    <citation type="submission" date="2016-01" db="EMBL/GenBank/DDBJ databases">
        <title>Complete Genome Sequence of Paenibacillus yonginensis DCY84, a novel Plant Growth-Promoting Bacteria with Elicitation of Induced Systemic Resistance.</title>
        <authorList>
            <person name="Kim Y.J."/>
            <person name="Yang D.C."/>
            <person name="Sukweenadhi J."/>
        </authorList>
    </citation>
    <scope>NUCLEOTIDE SEQUENCE [LARGE SCALE GENOMIC DNA]</scope>
    <source>
        <strain evidence="1 2">DCY84</strain>
    </source>
</reference>
<dbReference type="STRING" id="1462996.AWM70_14460"/>
<dbReference type="Proteomes" id="UP000092573">
    <property type="component" value="Chromosome"/>
</dbReference>
<sequence length="69" mass="7951">MVRRKYSIRRKRRRYCLDVDIAEVVVVPSLELNGVAQVLSGVFPWAIAPDLAEQLWQMSEELTGVEFTD</sequence>
<name>A0A1B1N2K2_9BACL</name>
<dbReference type="OrthoDB" id="9809821at2"/>
<dbReference type="EMBL" id="CP014167">
    <property type="protein sequence ID" value="ANS75651.1"/>
    <property type="molecule type" value="Genomic_DNA"/>
</dbReference>
<organism evidence="1 2">
    <name type="scientific">Paenibacillus yonginensis</name>
    <dbReference type="NCBI Taxonomy" id="1462996"/>
    <lineage>
        <taxon>Bacteria</taxon>
        <taxon>Bacillati</taxon>
        <taxon>Bacillota</taxon>
        <taxon>Bacilli</taxon>
        <taxon>Bacillales</taxon>
        <taxon>Paenibacillaceae</taxon>
        <taxon>Paenibacillus</taxon>
    </lineage>
</organism>
<evidence type="ECO:0000313" key="1">
    <source>
        <dbReference type="EMBL" id="ANS75651.1"/>
    </source>
</evidence>
<gene>
    <name evidence="1" type="ORF">AWM70_14460</name>
</gene>
<protein>
    <submittedName>
        <fullName evidence="1">Uncharacterized protein</fullName>
    </submittedName>
</protein>
<proteinExistence type="predicted"/>
<dbReference type="KEGG" id="pyg:AWM70_14460"/>
<evidence type="ECO:0000313" key="2">
    <source>
        <dbReference type="Proteomes" id="UP000092573"/>
    </source>
</evidence>
<dbReference type="AlphaFoldDB" id="A0A1B1N2K2"/>
<accession>A0A1B1N2K2</accession>
<keyword evidence="2" id="KW-1185">Reference proteome</keyword>